<name>A0A8B6BL61_MYTGA</name>
<proteinExistence type="predicted"/>
<dbReference type="Gene3D" id="2.120.10.30">
    <property type="entry name" value="TolB, C-terminal domain"/>
    <property type="match status" value="1"/>
</dbReference>
<dbReference type="SUPFAM" id="SSF101898">
    <property type="entry name" value="NHL repeat"/>
    <property type="match status" value="1"/>
</dbReference>
<evidence type="ECO:0000313" key="1">
    <source>
        <dbReference type="EMBL" id="VDH91523.1"/>
    </source>
</evidence>
<organism evidence="1 2">
    <name type="scientific">Mytilus galloprovincialis</name>
    <name type="common">Mediterranean mussel</name>
    <dbReference type="NCBI Taxonomy" id="29158"/>
    <lineage>
        <taxon>Eukaryota</taxon>
        <taxon>Metazoa</taxon>
        <taxon>Spiralia</taxon>
        <taxon>Lophotrochozoa</taxon>
        <taxon>Mollusca</taxon>
        <taxon>Bivalvia</taxon>
        <taxon>Autobranchia</taxon>
        <taxon>Pteriomorphia</taxon>
        <taxon>Mytilida</taxon>
        <taxon>Mytiloidea</taxon>
        <taxon>Mytilidae</taxon>
        <taxon>Mytilinae</taxon>
        <taxon>Mytilus</taxon>
    </lineage>
</organism>
<protein>
    <submittedName>
        <fullName evidence="1">Uncharacterized protein</fullName>
    </submittedName>
</protein>
<dbReference type="InterPro" id="IPR011042">
    <property type="entry name" value="6-blade_b-propeller_TolB-like"/>
</dbReference>
<keyword evidence="2" id="KW-1185">Reference proteome</keyword>
<accession>A0A8B6BL61</accession>
<comment type="caution">
    <text evidence="1">The sequence shown here is derived from an EMBL/GenBank/DDBJ whole genome shotgun (WGS) entry which is preliminary data.</text>
</comment>
<dbReference type="OrthoDB" id="6106379at2759"/>
<dbReference type="Proteomes" id="UP000596742">
    <property type="component" value="Unassembled WGS sequence"/>
</dbReference>
<dbReference type="EMBL" id="UYJE01000240">
    <property type="protein sequence ID" value="VDH91523.1"/>
    <property type="molecule type" value="Genomic_DNA"/>
</dbReference>
<sequence length="191" mass="21714">MTLMAIHVNKDNEVMIGIREPGPPFPVHDFSVQQVIILGRDYKRKVTLEFDRKKKGNKLFSYVFRIRTDSQNGVYVVDHSQYNDRIVAVDRNGCLKFTYGEQTDFGTFRPMGIIITSSDNIVVADLSNYALHVINSKGDLLGLQFIFNDLNIYDPYSVCFDTKGYLLIGCGKGENEDYGKIHVVKMIDSLT</sequence>
<reference evidence="1" key="1">
    <citation type="submission" date="2018-11" db="EMBL/GenBank/DDBJ databases">
        <authorList>
            <person name="Alioto T."/>
            <person name="Alioto T."/>
        </authorList>
    </citation>
    <scope>NUCLEOTIDE SEQUENCE</scope>
</reference>
<dbReference type="AlphaFoldDB" id="A0A8B6BL61"/>
<evidence type="ECO:0000313" key="2">
    <source>
        <dbReference type="Proteomes" id="UP000596742"/>
    </source>
</evidence>
<gene>
    <name evidence="1" type="ORF">MGAL_10B042926</name>
</gene>